<feature type="compositionally biased region" description="Low complexity" evidence="1">
    <location>
        <begin position="311"/>
        <end position="322"/>
    </location>
</feature>
<feature type="transmembrane region" description="Helical" evidence="2">
    <location>
        <begin position="265"/>
        <end position="287"/>
    </location>
</feature>
<feature type="transmembrane region" description="Helical" evidence="2">
    <location>
        <begin position="115"/>
        <end position="135"/>
    </location>
</feature>
<keyword evidence="2" id="KW-0472">Membrane</keyword>
<organism evidence="3 4">
    <name type="scientific">Globodera rostochiensis</name>
    <name type="common">Golden nematode worm</name>
    <name type="synonym">Heterodera rostochiensis</name>
    <dbReference type="NCBI Taxonomy" id="31243"/>
    <lineage>
        <taxon>Eukaryota</taxon>
        <taxon>Metazoa</taxon>
        <taxon>Ecdysozoa</taxon>
        <taxon>Nematoda</taxon>
        <taxon>Chromadorea</taxon>
        <taxon>Rhabditida</taxon>
        <taxon>Tylenchina</taxon>
        <taxon>Tylenchomorpha</taxon>
        <taxon>Tylenchoidea</taxon>
        <taxon>Heteroderidae</taxon>
        <taxon>Heteroderinae</taxon>
        <taxon>Globodera</taxon>
    </lineage>
</organism>
<keyword evidence="3" id="KW-1185">Reference proteome</keyword>
<keyword evidence="2" id="KW-1133">Transmembrane helix</keyword>
<proteinExistence type="predicted"/>
<feature type="transmembrane region" description="Helical" evidence="2">
    <location>
        <begin position="232"/>
        <end position="259"/>
    </location>
</feature>
<feature type="transmembrane region" description="Helical" evidence="2">
    <location>
        <begin position="147"/>
        <end position="169"/>
    </location>
</feature>
<evidence type="ECO:0000256" key="2">
    <source>
        <dbReference type="SAM" id="Phobius"/>
    </source>
</evidence>
<feature type="transmembrane region" description="Helical" evidence="2">
    <location>
        <begin position="199"/>
        <end position="220"/>
    </location>
</feature>
<evidence type="ECO:0000313" key="4">
    <source>
        <dbReference type="WBParaSite" id="Gr19_v10_g14616.t1"/>
    </source>
</evidence>
<dbReference type="WBParaSite" id="Gr19_v10_g14616.t1">
    <property type="protein sequence ID" value="Gr19_v10_g14616.t1"/>
    <property type="gene ID" value="Gr19_v10_g14616"/>
</dbReference>
<reference evidence="4" key="1">
    <citation type="submission" date="2022-11" db="UniProtKB">
        <authorList>
            <consortium name="WormBaseParasite"/>
        </authorList>
    </citation>
    <scope>IDENTIFICATION</scope>
</reference>
<accession>A0A914H6G2</accession>
<sequence>MYGNASSYTDFVDLLNTGLTNAAFKQFTFVCLAITCTLTMRLLLLARFRPAVLYVPELSRALIVYLCFHCAGAILSLPYNAYVLIKFYYGTKSWHTPSTIYTIFWLGQWQNTYTAISPLVVLFLTVERCFVIKLATNPAKRERFGRWMCRASIVTMLAAFSASTCIYMAELPLDIDRLKLSSCASVSCLMLKWHNLLQLFFKCSVSFLNIFWCLYLLYSLRAFRAMKIIKNDLVIVTICFELCLNFLPALVSICFNYFGKGLLSNVASTCSALDACCCAIFYSLVLVPPRCLKRANASVGSTNEPRPSPSSPQHQQQLQQTPSFRMRPMQPSIVLPMN</sequence>
<dbReference type="AlphaFoldDB" id="A0A914H6G2"/>
<name>A0A914H6G2_GLORO</name>
<feature type="region of interest" description="Disordered" evidence="1">
    <location>
        <begin position="302"/>
        <end position="322"/>
    </location>
</feature>
<evidence type="ECO:0000256" key="1">
    <source>
        <dbReference type="SAM" id="MobiDB-lite"/>
    </source>
</evidence>
<keyword evidence="2" id="KW-0812">Transmembrane</keyword>
<feature type="transmembrane region" description="Helical" evidence="2">
    <location>
        <begin position="27"/>
        <end position="46"/>
    </location>
</feature>
<evidence type="ECO:0000313" key="3">
    <source>
        <dbReference type="Proteomes" id="UP000887572"/>
    </source>
</evidence>
<feature type="transmembrane region" description="Helical" evidence="2">
    <location>
        <begin position="58"/>
        <end position="79"/>
    </location>
</feature>
<protein>
    <submittedName>
        <fullName evidence="4">Uncharacterized protein</fullName>
    </submittedName>
</protein>
<dbReference type="Proteomes" id="UP000887572">
    <property type="component" value="Unplaced"/>
</dbReference>